<proteinExistence type="inferred from homology"/>
<dbReference type="EMBL" id="WTYP01000001">
    <property type="protein sequence ID" value="MXP45834.1"/>
    <property type="molecule type" value="Genomic_DNA"/>
</dbReference>
<keyword evidence="5 7" id="KW-1133">Transmembrane helix</keyword>
<feature type="transmembrane region" description="Helical" evidence="7">
    <location>
        <begin position="45"/>
        <end position="62"/>
    </location>
</feature>
<organism evidence="8 9">
    <name type="scientific">Pontixanthobacter luteolus</name>
    <dbReference type="NCBI Taxonomy" id="295089"/>
    <lineage>
        <taxon>Bacteria</taxon>
        <taxon>Pseudomonadati</taxon>
        <taxon>Pseudomonadota</taxon>
        <taxon>Alphaproteobacteria</taxon>
        <taxon>Sphingomonadales</taxon>
        <taxon>Erythrobacteraceae</taxon>
        <taxon>Pontixanthobacter</taxon>
    </lineage>
</organism>
<reference evidence="8 9" key="1">
    <citation type="submission" date="2019-12" db="EMBL/GenBank/DDBJ databases">
        <title>Genomic-based taxomic classification of the family Erythrobacteraceae.</title>
        <authorList>
            <person name="Xu L."/>
        </authorList>
    </citation>
    <scope>NUCLEOTIDE SEQUENCE [LARGE SCALE GENOMIC DNA]</scope>
    <source>
        <strain evidence="8 9">SW-109</strain>
    </source>
</reference>
<feature type="transmembrane region" description="Helical" evidence="7">
    <location>
        <begin position="83"/>
        <end position="116"/>
    </location>
</feature>
<dbReference type="Pfam" id="PF03601">
    <property type="entry name" value="Cons_hypoth698"/>
    <property type="match status" value="1"/>
</dbReference>
<feature type="transmembrane region" description="Helical" evidence="7">
    <location>
        <begin position="323"/>
        <end position="344"/>
    </location>
</feature>
<accession>A0A6I4V098</accession>
<feature type="transmembrane region" description="Helical" evidence="7">
    <location>
        <begin position="128"/>
        <end position="153"/>
    </location>
</feature>
<sequence>MADLYGEMQLAEHTQRPSLLGYIPGLALVGVAALASLWLSDQYGAPSVLMGLLIGFALNFTNADRRLAPGLDLSSQTLLRIGIVLIGMRISFAEIAALGIVPFLSLVGIMAAVIAAGVIAAKLLKLDLLFGLLAGGATAICGASAALALWSIIGERRISQERFTIVLLGTTLASAFALTFYPALAAMLSLNDTQAGFLTGASIHDVAQALAGGFAFSEQAGEVATVVKLSRVALLVPILVLVSLALQRFSPGGEEAGGRKFSIKQGLPWFILGFIALVAVNSLMPIPQPVVDFGSRTASTLLLFAVIAAAIKSDLSGMLSHGLRSFGPVIITTLTAFGLSLLTVQFL</sequence>
<feature type="transmembrane region" description="Helical" evidence="7">
    <location>
        <begin position="165"/>
        <end position="188"/>
    </location>
</feature>
<keyword evidence="4 7" id="KW-0812">Transmembrane</keyword>
<comment type="similarity">
    <text evidence="2">Belongs to the UPF0324 family.</text>
</comment>
<evidence type="ECO:0000313" key="8">
    <source>
        <dbReference type="EMBL" id="MXP45834.1"/>
    </source>
</evidence>
<keyword evidence="3" id="KW-1003">Cell membrane</keyword>
<evidence type="ECO:0000256" key="4">
    <source>
        <dbReference type="ARBA" id="ARBA00022692"/>
    </source>
</evidence>
<comment type="caution">
    <text evidence="8">The sequence shown here is derived from an EMBL/GenBank/DDBJ whole genome shotgun (WGS) entry which is preliminary data.</text>
</comment>
<gene>
    <name evidence="8" type="ORF">GRI43_00315</name>
</gene>
<dbReference type="AlphaFoldDB" id="A0A6I4V098"/>
<feature type="transmembrane region" description="Helical" evidence="7">
    <location>
        <begin position="20"/>
        <end position="39"/>
    </location>
</feature>
<dbReference type="OrthoDB" id="5393513at2"/>
<feature type="transmembrane region" description="Helical" evidence="7">
    <location>
        <begin position="267"/>
        <end position="287"/>
    </location>
</feature>
<dbReference type="InterPro" id="IPR018383">
    <property type="entry name" value="UPF0324_pro"/>
</dbReference>
<keyword evidence="6 7" id="KW-0472">Membrane</keyword>
<feature type="transmembrane region" description="Helical" evidence="7">
    <location>
        <begin position="229"/>
        <end position="246"/>
    </location>
</feature>
<evidence type="ECO:0000256" key="5">
    <source>
        <dbReference type="ARBA" id="ARBA00022989"/>
    </source>
</evidence>
<dbReference type="Proteomes" id="UP000471435">
    <property type="component" value="Unassembled WGS sequence"/>
</dbReference>
<name>A0A6I4V098_9SPHN</name>
<evidence type="ECO:0000256" key="3">
    <source>
        <dbReference type="ARBA" id="ARBA00022475"/>
    </source>
</evidence>
<dbReference type="GO" id="GO:0005886">
    <property type="term" value="C:plasma membrane"/>
    <property type="evidence" value="ECO:0007669"/>
    <property type="project" value="UniProtKB-SubCell"/>
</dbReference>
<evidence type="ECO:0000256" key="7">
    <source>
        <dbReference type="SAM" id="Phobius"/>
    </source>
</evidence>
<evidence type="ECO:0000256" key="2">
    <source>
        <dbReference type="ARBA" id="ARBA00007977"/>
    </source>
</evidence>
<dbReference type="PANTHER" id="PTHR30106:SF2">
    <property type="entry name" value="UPF0324 INNER MEMBRANE PROTEIN YEIH"/>
    <property type="match status" value="1"/>
</dbReference>
<evidence type="ECO:0000313" key="9">
    <source>
        <dbReference type="Proteomes" id="UP000471435"/>
    </source>
</evidence>
<keyword evidence="9" id="KW-1185">Reference proteome</keyword>
<protein>
    <submittedName>
        <fullName evidence="8">Putative sulfate exporter family transporter</fullName>
    </submittedName>
</protein>
<evidence type="ECO:0000256" key="1">
    <source>
        <dbReference type="ARBA" id="ARBA00004651"/>
    </source>
</evidence>
<comment type="subcellular location">
    <subcellularLocation>
        <location evidence="1">Cell membrane</location>
        <topology evidence="1">Multi-pass membrane protein</topology>
    </subcellularLocation>
</comment>
<evidence type="ECO:0000256" key="6">
    <source>
        <dbReference type="ARBA" id="ARBA00023136"/>
    </source>
</evidence>
<dbReference type="PANTHER" id="PTHR30106">
    <property type="entry name" value="INNER MEMBRANE PROTEIN YEIH-RELATED"/>
    <property type="match status" value="1"/>
</dbReference>